<keyword evidence="7" id="KW-1185">Reference proteome</keyword>
<evidence type="ECO:0000256" key="2">
    <source>
        <dbReference type="ARBA" id="ARBA00023015"/>
    </source>
</evidence>
<dbReference type="SUPFAM" id="SSF46955">
    <property type="entry name" value="Putative DNA-binding domain"/>
    <property type="match status" value="1"/>
</dbReference>
<evidence type="ECO:0000313" key="6">
    <source>
        <dbReference type="EMBL" id="MDN4604686.1"/>
    </source>
</evidence>
<evidence type="ECO:0000256" key="3">
    <source>
        <dbReference type="ARBA" id="ARBA00023125"/>
    </source>
</evidence>
<evidence type="ECO:0000256" key="4">
    <source>
        <dbReference type="ARBA" id="ARBA00023163"/>
    </source>
</evidence>
<organism evidence="6 7">
    <name type="scientific">Paenibacillus vandeheii</name>
    <dbReference type="NCBI Taxonomy" id="3035917"/>
    <lineage>
        <taxon>Bacteria</taxon>
        <taxon>Bacillati</taxon>
        <taxon>Bacillota</taxon>
        <taxon>Bacilli</taxon>
        <taxon>Bacillales</taxon>
        <taxon>Paenibacillaceae</taxon>
        <taxon>Paenibacillus</taxon>
    </lineage>
</organism>
<dbReference type="PROSITE" id="PS50937">
    <property type="entry name" value="HTH_MERR_2"/>
    <property type="match status" value="1"/>
</dbReference>
<keyword evidence="3" id="KW-0238">DNA-binding</keyword>
<dbReference type="InterPro" id="IPR047057">
    <property type="entry name" value="MerR_fam"/>
</dbReference>
<dbReference type="PRINTS" id="PR00040">
    <property type="entry name" value="HTHMERR"/>
</dbReference>
<dbReference type="PROSITE" id="PS00552">
    <property type="entry name" value="HTH_MERR_1"/>
    <property type="match status" value="1"/>
</dbReference>
<name>A0ABT8JHR9_9BACL</name>
<dbReference type="CDD" id="cd01106">
    <property type="entry name" value="HTH_TipAL-Mta"/>
    <property type="match status" value="1"/>
</dbReference>
<accession>A0ABT8JHR9</accession>
<keyword evidence="1" id="KW-0678">Repressor</keyword>
<dbReference type="Pfam" id="PF13411">
    <property type="entry name" value="MerR_1"/>
    <property type="match status" value="1"/>
</dbReference>
<comment type="caution">
    <text evidence="6">The sequence shown here is derived from an EMBL/GenBank/DDBJ whole genome shotgun (WGS) entry which is preliminary data.</text>
</comment>
<keyword evidence="4" id="KW-0804">Transcription</keyword>
<dbReference type="InterPro" id="IPR009061">
    <property type="entry name" value="DNA-bd_dom_put_sf"/>
</dbReference>
<dbReference type="SMART" id="SM00422">
    <property type="entry name" value="HTH_MERR"/>
    <property type="match status" value="1"/>
</dbReference>
<evidence type="ECO:0000259" key="5">
    <source>
        <dbReference type="PROSITE" id="PS50937"/>
    </source>
</evidence>
<dbReference type="InterPro" id="IPR000551">
    <property type="entry name" value="MerR-type_HTH_dom"/>
</dbReference>
<evidence type="ECO:0000313" key="7">
    <source>
        <dbReference type="Proteomes" id="UP001174205"/>
    </source>
</evidence>
<gene>
    <name evidence="6" type="ORF">P5G61_25895</name>
</gene>
<dbReference type="RefSeq" id="WP_301249093.1">
    <property type="nucleotide sequence ID" value="NZ_JAROCD010000015.1"/>
</dbReference>
<dbReference type="Gene3D" id="1.10.1660.10">
    <property type="match status" value="1"/>
</dbReference>
<dbReference type="Gene3D" id="6.10.250.360">
    <property type="match status" value="1"/>
</dbReference>
<dbReference type="PANTHER" id="PTHR30204">
    <property type="entry name" value="REDOX-CYCLING DRUG-SENSING TRANSCRIPTIONAL ACTIVATOR SOXR"/>
    <property type="match status" value="1"/>
</dbReference>
<dbReference type="PANTHER" id="PTHR30204:SF69">
    <property type="entry name" value="MERR-FAMILY TRANSCRIPTIONAL REGULATOR"/>
    <property type="match status" value="1"/>
</dbReference>
<feature type="domain" description="HTH merR-type" evidence="5">
    <location>
        <begin position="7"/>
        <end position="76"/>
    </location>
</feature>
<reference evidence="6" key="1">
    <citation type="submission" date="2023-03" db="EMBL/GenBank/DDBJ databases">
        <title>MT1 and MT2 Draft Genomes of Novel Species.</title>
        <authorList>
            <person name="Venkateswaran K."/>
        </authorList>
    </citation>
    <scope>NUCLEOTIDE SEQUENCE</scope>
    <source>
        <strain evidence="6">F6_3S_P_1C</strain>
    </source>
</reference>
<protein>
    <submittedName>
        <fullName evidence="6">MerR family transcriptional regulator</fullName>
    </submittedName>
</protein>
<evidence type="ECO:0000256" key="1">
    <source>
        <dbReference type="ARBA" id="ARBA00022491"/>
    </source>
</evidence>
<sequence>MSKDLVPLTIGLFSKKTGVSVRTLRYYDEIGLLTPHKDPKSGHRLYDYNEMMRLQHILCLKTLGYSLEHISELIRKPTFDSNWADTLQLQKNMLEQKQKEIELTLHTMDRILKLIASEQEVDRSALLSLIHGMQTEQEQKDWLYQQLDSSVIDSLFERTTEAQTELDQQFIRLTQEVKKLAGCPLELPEVQELIRMQLQMNMDMLGSASLADYAPLAEMEEDSLEALTSLSPSPFTPEEEEWLHQAMTYYMEQHDFQLPGQQ</sequence>
<proteinExistence type="predicted"/>
<dbReference type="Proteomes" id="UP001174205">
    <property type="component" value="Unassembled WGS sequence"/>
</dbReference>
<keyword evidence="2" id="KW-0805">Transcription regulation</keyword>
<dbReference type="EMBL" id="JAROCD010000015">
    <property type="protein sequence ID" value="MDN4604686.1"/>
    <property type="molecule type" value="Genomic_DNA"/>
</dbReference>